<gene>
    <name evidence="1" type="ORF">FEAC_14160</name>
</gene>
<proteinExistence type="predicted"/>
<reference evidence="1 2" key="1">
    <citation type="submission" date="2015-01" db="EMBL/GenBank/DDBJ databases">
        <title>Draft genome of the acidophilic iron oxidizer Ferrimicrobium acidiphilum strain T23.</title>
        <authorList>
            <person name="Poehlein A."/>
            <person name="Eisen S."/>
            <person name="Schloemann M."/>
            <person name="Johnson B.D."/>
            <person name="Daniel R."/>
            <person name="Muehling M."/>
        </authorList>
    </citation>
    <scope>NUCLEOTIDE SEQUENCE [LARGE SCALE GENOMIC DNA]</scope>
    <source>
        <strain evidence="1 2">T23</strain>
    </source>
</reference>
<evidence type="ECO:0000313" key="2">
    <source>
        <dbReference type="Proteomes" id="UP000032336"/>
    </source>
</evidence>
<keyword evidence="2" id="KW-1185">Reference proteome</keyword>
<dbReference type="AlphaFoldDB" id="A0A0D8FU23"/>
<comment type="caution">
    <text evidence="1">The sequence shown here is derived from an EMBL/GenBank/DDBJ whole genome shotgun (WGS) entry which is preliminary data.</text>
</comment>
<protein>
    <submittedName>
        <fullName evidence="1">Uncharacterized protein</fullName>
    </submittedName>
</protein>
<organism evidence="1 2">
    <name type="scientific">Ferrimicrobium acidiphilum DSM 19497</name>
    <dbReference type="NCBI Taxonomy" id="1121877"/>
    <lineage>
        <taxon>Bacteria</taxon>
        <taxon>Bacillati</taxon>
        <taxon>Actinomycetota</taxon>
        <taxon>Acidimicrobiia</taxon>
        <taxon>Acidimicrobiales</taxon>
        <taxon>Acidimicrobiaceae</taxon>
        <taxon>Ferrimicrobium</taxon>
    </lineage>
</organism>
<dbReference type="EMBL" id="JXUW01000011">
    <property type="protein sequence ID" value="KJE76770.1"/>
    <property type="molecule type" value="Genomic_DNA"/>
</dbReference>
<dbReference type="Proteomes" id="UP000032336">
    <property type="component" value="Unassembled WGS sequence"/>
</dbReference>
<evidence type="ECO:0000313" key="1">
    <source>
        <dbReference type="EMBL" id="KJE76770.1"/>
    </source>
</evidence>
<name>A0A0D8FU23_9ACTN</name>
<accession>A0A0D8FU23</accession>
<sequence length="161" mass="17396">MNASRKLLTRLHPLHTRKCELYHGDIVLLGRRSSYGGKQTNKLIETHVKRMDDVIVSDVPTARQALAHATAAVAAINQGLIPPQSYESIGDLDPVEEIVNKLEGWITCILDKLDLIVEKLGEGVTFSLSVGTGISVTINFPANQAVPAKSKEPGVSMSQGN</sequence>